<dbReference type="Gene3D" id="1.10.10.60">
    <property type="entry name" value="Homeodomain-like"/>
    <property type="match status" value="1"/>
</dbReference>
<dbReference type="InterPro" id="IPR020449">
    <property type="entry name" value="Tscrpt_reg_AraC-type_HTH"/>
</dbReference>
<feature type="domain" description="HTH araC/xylS-type" evidence="4">
    <location>
        <begin position="245"/>
        <end position="344"/>
    </location>
</feature>
<evidence type="ECO:0000256" key="3">
    <source>
        <dbReference type="ARBA" id="ARBA00023163"/>
    </source>
</evidence>
<keyword evidence="3" id="KW-0804">Transcription</keyword>
<dbReference type="Proteomes" id="UP001500392">
    <property type="component" value="Unassembled WGS sequence"/>
</dbReference>
<dbReference type="SUPFAM" id="SSF46689">
    <property type="entry name" value="Homeodomain-like"/>
    <property type="match status" value="1"/>
</dbReference>
<dbReference type="PANTHER" id="PTHR47894:SF1">
    <property type="entry name" value="HTH-TYPE TRANSCRIPTIONAL REGULATOR VQSM"/>
    <property type="match status" value="1"/>
</dbReference>
<keyword evidence="2" id="KW-0238">DNA-binding</keyword>
<sequence>MTSESEATPSFQTPIFPIALLDLAENFYTCRKLNKSALYQRCKISPEQVSRSELHISGWQLRETLRCCKDIARPGSPLSVQLADYIPITVPGGMFGLASFTAKDIHQALEVMIEFAHTVMPAYRFERLDVGGRCHIIIKPAMDFGDVQFLLDEAVCGYFLNLRHFAQFSDPPIQVHHSHEPLGEIADYESYFKAKFLFSKKTMEVIFEKHHLGQPLYTHNLSTFNEVYCNLKSTSHSVSNVSTSSKVKKYLQLRLANSQSTSICQIAEQMNISERTLARRLHNEESSFAEIKQQVSVDYAKLLLESTEYPICKIAHICGYNSDSNFSRAFKGSTGQTPKQFRSAQ</sequence>
<dbReference type="PRINTS" id="PR00032">
    <property type="entry name" value="HTHARAC"/>
</dbReference>
<proteinExistence type="predicted"/>
<dbReference type="RefSeq" id="WP_344936912.1">
    <property type="nucleotide sequence ID" value="NZ_BAABDM010000005.1"/>
</dbReference>
<accession>A0ABP7WYS7</accession>
<evidence type="ECO:0000313" key="5">
    <source>
        <dbReference type="EMBL" id="GAA4100199.1"/>
    </source>
</evidence>
<dbReference type="SMART" id="SM00342">
    <property type="entry name" value="HTH_ARAC"/>
    <property type="match status" value="1"/>
</dbReference>
<dbReference type="InterPro" id="IPR032687">
    <property type="entry name" value="AraC-type_N"/>
</dbReference>
<evidence type="ECO:0000256" key="1">
    <source>
        <dbReference type="ARBA" id="ARBA00023015"/>
    </source>
</evidence>
<reference evidence="6" key="1">
    <citation type="journal article" date="2019" name="Int. J. Syst. Evol. Microbiol.">
        <title>The Global Catalogue of Microorganisms (GCM) 10K type strain sequencing project: providing services to taxonomists for standard genome sequencing and annotation.</title>
        <authorList>
            <consortium name="The Broad Institute Genomics Platform"/>
            <consortium name="The Broad Institute Genome Sequencing Center for Infectious Disease"/>
            <person name="Wu L."/>
            <person name="Ma J."/>
        </authorList>
    </citation>
    <scope>NUCLEOTIDE SEQUENCE [LARGE SCALE GENOMIC DNA]</scope>
    <source>
        <strain evidence="6">JCM 17304</strain>
    </source>
</reference>
<keyword evidence="1" id="KW-0805">Transcription regulation</keyword>
<gene>
    <name evidence="5" type="ORF">GCM10022414_27060</name>
</gene>
<dbReference type="EMBL" id="BAABDM010000005">
    <property type="protein sequence ID" value="GAA4100199.1"/>
    <property type="molecule type" value="Genomic_DNA"/>
</dbReference>
<evidence type="ECO:0000259" key="4">
    <source>
        <dbReference type="PROSITE" id="PS01124"/>
    </source>
</evidence>
<dbReference type="InterPro" id="IPR018060">
    <property type="entry name" value="HTH_AraC"/>
</dbReference>
<organism evidence="5 6">
    <name type="scientific">Zhongshania borealis</name>
    <dbReference type="NCBI Taxonomy" id="889488"/>
    <lineage>
        <taxon>Bacteria</taxon>
        <taxon>Pseudomonadati</taxon>
        <taxon>Pseudomonadota</taxon>
        <taxon>Gammaproteobacteria</taxon>
        <taxon>Cellvibrionales</taxon>
        <taxon>Spongiibacteraceae</taxon>
        <taxon>Zhongshania</taxon>
    </lineage>
</organism>
<comment type="caution">
    <text evidence="5">The sequence shown here is derived from an EMBL/GenBank/DDBJ whole genome shotgun (WGS) entry which is preliminary data.</text>
</comment>
<dbReference type="PROSITE" id="PS01124">
    <property type="entry name" value="HTH_ARAC_FAMILY_2"/>
    <property type="match status" value="1"/>
</dbReference>
<dbReference type="Pfam" id="PF12625">
    <property type="entry name" value="Arabinose_bd"/>
    <property type="match status" value="1"/>
</dbReference>
<keyword evidence="6" id="KW-1185">Reference proteome</keyword>
<evidence type="ECO:0000256" key="2">
    <source>
        <dbReference type="ARBA" id="ARBA00023125"/>
    </source>
</evidence>
<protein>
    <submittedName>
        <fullName evidence="5">AraC family transcriptional regulator</fullName>
    </submittedName>
</protein>
<name>A0ABP7WYS7_9GAMM</name>
<dbReference type="InterPro" id="IPR009057">
    <property type="entry name" value="Homeodomain-like_sf"/>
</dbReference>
<dbReference type="PANTHER" id="PTHR47894">
    <property type="entry name" value="HTH-TYPE TRANSCRIPTIONAL REGULATOR GADX"/>
    <property type="match status" value="1"/>
</dbReference>
<evidence type="ECO:0000313" key="6">
    <source>
        <dbReference type="Proteomes" id="UP001500392"/>
    </source>
</evidence>
<dbReference type="Pfam" id="PF12833">
    <property type="entry name" value="HTH_18"/>
    <property type="match status" value="1"/>
</dbReference>